<reference evidence="3 4" key="1">
    <citation type="submission" date="2020-05" db="EMBL/GenBank/DDBJ databases">
        <title>Identification and distribution of gene clusters putatively required for synthesis of sphingolipid metabolism inhibitors in phylogenetically diverse species of the filamentous fungus Fusarium.</title>
        <authorList>
            <person name="Kim H.-S."/>
            <person name="Busman M."/>
            <person name="Brown D.W."/>
            <person name="Divon H."/>
            <person name="Uhlig S."/>
            <person name="Proctor R.H."/>
        </authorList>
    </citation>
    <scope>NUCLEOTIDE SEQUENCE [LARGE SCALE GENOMIC DNA]</scope>
    <source>
        <strain evidence="3 4">NRRL 25211</strain>
    </source>
</reference>
<keyword evidence="4" id="KW-1185">Reference proteome</keyword>
<dbReference type="Gene3D" id="1.10.275.10">
    <property type="entry name" value="Fumarase/aspartase (N-terminal domain)"/>
    <property type="match status" value="1"/>
</dbReference>
<dbReference type="AlphaFoldDB" id="A0A8H5PMJ0"/>
<organism evidence="3 4">
    <name type="scientific">Fusarium pseudoanthophilum</name>
    <dbReference type="NCBI Taxonomy" id="48495"/>
    <lineage>
        <taxon>Eukaryota</taxon>
        <taxon>Fungi</taxon>
        <taxon>Dikarya</taxon>
        <taxon>Ascomycota</taxon>
        <taxon>Pezizomycotina</taxon>
        <taxon>Sordariomycetes</taxon>
        <taxon>Hypocreomycetidae</taxon>
        <taxon>Hypocreales</taxon>
        <taxon>Nectriaceae</taxon>
        <taxon>Fusarium</taxon>
        <taxon>Fusarium fujikuroi species complex</taxon>
    </lineage>
</organism>
<protein>
    <submittedName>
        <fullName evidence="3">Adenylosuccinate lyase</fullName>
    </submittedName>
</protein>
<proteinExistence type="predicted"/>
<sequence>MQFSIIAAIIAATIGKYPDAVRSEKPATRSFFYVGGRYDDDGDGGHVFRDQMYVEKLAPVNGAWKDTPIVMIHGMAQTGTNFLNKPDGGVGWASRFIQQGYEVYIVDQTFRGRSAWMPGQGAAKLSTLSAEAVEVAFTDSRTHMLWPQAVNHTQWPGSGVRGDPVFDAFYSSNVEFVDNTTYQQTSVQAAGAALLDRIGKPAVLLGHSQGSFMPTLIADLRPELTKSIVLLEAAGPPFKDEIFKFGGEFPRPWGLWDVPITYNPPVKDPKKDLVQKVHAQKDSLSTECILQADEPSPRKLVNLADIPILIVTDKRDVRRRIILSWELLSSVNTKIELRYLSPDPHHKHHSAKRNSIQERAPTRQIYIFAVLDLRESLSNHVSHPFSPPLQPYPYVRNRPCEMEELFSRESRYTIWRILWLWLAQSQKELGIVYRVPNPDDDAFIEERIIEDEAIEQLRRCCNVLPTQASARHMRGLASRHVLDLRAQYHFVTGLDATRSKHWLNLGVTHEYVLENTEQILMARAVDILNTKIAMLLYRLGNFAMDHRDVHCLVYKPDTGTPYLTTVGERISGWAKMFVTLLRDLQILRRNIASAGSQPITSSEEHKISFFGKLSMLQHFEGDQSKCEKLNDLLRRKMGFESCRAKDYSDYRCDINALLGRLCTNLGDTALQIVKYLDHFDSTGQLVEKRASNDGSPVTAQDPAHKQSWILKIAAETLKEVADDFKNPSVSKIYGREEYIMARLFKHAARVVRILQSIVEGLYYDAQGAYIIKWVEMPSMMTSPLVGRLTHRYEDPTTIMRHLDTVCIDEDAMNHPFQLRVGRFIIRLLSHEFFRRHPDDVRNAVLSVLDISQSLILVDEICGQNGIIAMTLQPYREYIREMTAGEARLQPPLMIQAAPGH</sequence>
<dbReference type="SUPFAM" id="SSF53474">
    <property type="entry name" value="alpha/beta-Hydrolases"/>
    <property type="match status" value="1"/>
</dbReference>
<dbReference type="Gene3D" id="1.20.200.10">
    <property type="entry name" value="Fumarase/aspartase (Central domain)"/>
    <property type="match status" value="1"/>
</dbReference>
<dbReference type="PANTHER" id="PTHR43172:SF1">
    <property type="entry name" value="ADENYLOSUCCINATE LYASE"/>
    <property type="match status" value="1"/>
</dbReference>
<dbReference type="SUPFAM" id="SSF48557">
    <property type="entry name" value="L-aspartase-like"/>
    <property type="match status" value="1"/>
</dbReference>
<evidence type="ECO:0000313" key="3">
    <source>
        <dbReference type="EMBL" id="KAF5599263.1"/>
    </source>
</evidence>
<dbReference type="GO" id="GO:0070626">
    <property type="term" value="F:(S)-2-(5-amino-1-(5-phospho-D-ribosyl)imidazole-4-carboxamido) succinate lyase (fumarate-forming) activity"/>
    <property type="evidence" value="ECO:0007669"/>
    <property type="project" value="TreeGrafter"/>
</dbReference>
<dbReference type="GO" id="GO:0005829">
    <property type="term" value="C:cytosol"/>
    <property type="evidence" value="ECO:0007669"/>
    <property type="project" value="TreeGrafter"/>
</dbReference>
<dbReference type="GO" id="GO:0044208">
    <property type="term" value="P:'de novo' AMP biosynthetic process"/>
    <property type="evidence" value="ECO:0007669"/>
    <property type="project" value="TreeGrafter"/>
</dbReference>
<evidence type="ECO:0000313" key="4">
    <source>
        <dbReference type="Proteomes" id="UP000544095"/>
    </source>
</evidence>
<feature type="domain" description="AB hydrolase-1" evidence="2">
    <location>
        <begin position="69"/>
        <end position="275"/>
    </location>
</feature>
<dbReference type="PANTHER" id="PTHR43172">
    <property type="entry name" value="ADENYLOSUCCINATE LYASE"/>
    <property type="match status" value="1"/>
</dbReference>
<dbReference type="Pfam" id="PF12697">
    <property type="entry name" value="Abhydrolase_6"/>
    <property type="match status" value="1"/>
</dbReference>
<dbReference type="InterPro" id="IPR024083">
    <property type="entry name" value="Fumarase/histidase_N"/>
</dbReference>
<dbReference type="GO" id="GO:0004018">
    <property type="term" value="F:N6-(1,2-dicarboxyethyl)AMP AMP-lyase (fumarate-forming) activity"/>
    <property type="evidence" value="ECO:0007669"/>
    <property type="project" value="TreeGrafter"/>
</dbReference>
<gene>
    <name evidence="3" type="ORF">FPANT_3546</name>
</gene>
<dbReference type="InterPro" id="IPR008948">
    <property type="entry name" value="L-Aspartase-like"/>
</dbReference>
<dbReference type="EMBL" id="JAAOAR010000162">
    <property type="protein sequence ID" value="KAF5599263.1"/>
    <property type="molecule type" value="Genomic_DNA"/>
</dbReference>
<name>A0A8H5PMJ0_9HYPO</name>
<dbReference type="Gene3D" id="3.40.50.1820">
    <property type="entry name" value="alpha/beta hydrolase"/>
    <property type="match status" value="1"/>
</dbReference>
<evidence type="ECO:0000259" key="2">
    <source>
        <dbReference type="Pfam" id="PF12697"/>
    </source>
</evidence>
<comment type="caution">
    <text evidence="3">The sequence shown here is derived from an EMBL/GenBank/DDBJ whole genome shotgun (WGS) entry which is preliminary data.</text>
</comment>
<dbReference type="InterPro" id="IPR029058">
    <property type="entry name" value="AB_hydrolase_fold"/>
</dbReference>
<accession>A0A8H5PMJ0</accession>
<evidence type="ECO:0000256" key="1">
    <source>
        <dbReference type="ARBA" id="ARBA00023239"/>
    </source>
</evidence>
<dbReference type="InterPro" id="IPR000073">
    <property type="entry name" value="AB_hydrolase_1"/>
</dbReference>
<dbReference type="Proteomes" id="UP000544095">
    <property type="component" value="Unassembled WGS sequence"/>
</dbReference>
<keyword evidence="1 3" id="KW-0456">Lyase</keyword>